<gene>
    <name evidence="3" type="ORF">SAMN04487984_0173</name>
</gene>
<organism evidence="3 4">
    <name type="scientific">Aerococcus suis</name>
    <dbReference type="NCBI Taxonomy" id="371602"/>
    <lineage>
        <taxon>Bacteria</taxon>
        <taxon>Bacillati</taxon>
        <taxon>Bacillota</taxon>
        <taxon>Bacilli</taxon>
        <taxon>Lactobacillales</taxon>
        <taxon>Aerococcaceae</taxon>
        <taxon>Aerococcus</taxon>
    </lineage>
</organism>
<keyword evidence="1" id="KW-1133">Transmembrane helix</keyword>
<dbReference type="CDD" id="cd06259">
    <property type="entry name" value="YdcF-like"/>
    <property type="match status" value="1"/>
</dbReference>
<dbReference type="STRING" id="371602.SAMN04487984_0173"/>
<dbReference type="InterPro" id="IPR003848">
    <property type="entry name" value="DUF218"/>
</dbReference>
<keyword evidence="4" id="KW-1185">Reference proteome</keyword>
<dbReference type="Gene3D" id="3.40.50.620">
    <property type="entry name" value="HUPs"/>
    <property type="match status" value="1"/>
</dbReference>
<feature type="domain" description="DUF218" evidence="2">
    <location>
        <begin position="40"/>
        <end position="149"/>
    </location>
</feature>
<feature type="transmembrane region" description="Helical" evidence="1">
    <location>
        <begin position="6"/>
        <end position="26"/>
    </location>
</feature>
<dbReference type="InterPro" id="IPR014729">
    <property type="entry name" value="Rossmann-like_a/b/a_fold"/>
</dbReference>
<keyword evidence="1" id="KW-0472">Membrane</keyword>
<evidence type="ECO:0000313" key="3">
    <source>
        <dbReference type="EMBL" id="SMC30433.1"/>
    </source>
</evidence>
<protein>
    <submittedName>
        <fullName evidence="3">DUF218 domain-containing protein</fullName>
    </submittedName>
</protein>
<accession>A0A1W1Y2N6</accession>
<dbReference type="Proteomes" id="UP000243884">
    <property type="component" value="Unassembled WGS sequence"/>
</dbReference>
<dbReference type="EMBL" id="FWXK01000001">
    <property type="protein sequence ID" value="SMC30433.1"/>
    <property type="molecule type" value="Genomic_DNA"/>
</dbReference>
<dbReference type="Pfam" id="PF02698">
    <property type="entry name" value="DUF218"/>
    <property type="match status" value="1"/>
</dbReference>
<evidence type="ECO:0000313" key="4">
    <source>
        <dbReference type="Proteomes" id="UP000243884"/>
    </source>
</evidence>
<dbReference type="AlphaFoldDB" id="A0A1W1Y2N6"/>
<dbReference type="RefSeq" id="WP_084097783.1">
    <property type="nucleotide sequence ID" value="NZ_FWXK01000001.1"/>
</dbReference>
<dbReference type="OrthoDB" id="9782395at2"/>
<evidence type="ECO:0000259" key="2">
    <source>
        <dbReference type="Pfam" id="PF02698"/>
    </source>
</evidence>
<proteinExistence type="predicted"/>
<reference evidence="4" key="1">
    <citation type="submission" date="2017-04" db="EMBL/GenBank/DDBJ databases">
        <authorList>
            <person name="Varghese N."/>
            <person name="Submissions S."/>
        </authorList>
    </citation>
    <scope>NUCLEOTIDE SEQUENCE [LARGE SCALE GENOMIC DNA]</scope>
    <source>
        <strain evidence="4">DSM 21500</strain>
    </source>
</reference>
<keyword evidence="1" id="KW-0812">Transmembrane</keyword>
<sequence length="194" mass="22250">MKKVLLVIAMILGIFILLVLLSYYLIMGHLIVNEVPKESDIIIVPEGQVTQERANRAVQLLDEGYSKTNKIIVSPLDAINSEYYYEGGATSDQLINDPAADTTYENAQNTLKLMAKMGLKSAIVTSSDYHMNRTRMIYERVNKDYHFDLTYVAAFYQVDGQLVAWPEAPEYIQDIARNEYWKTIGYWLGLYKFI</sequence>
<name>A0A1W1Y2N6_9LACT</name>
<evidence type="ECO:0000256" key="1">
    <source>
        <dbReference type="SAM" id="Phobius"/>
    </source>
</evidence>